<dbReference type="PROSITE" id="PS00184">
    <property type="entry name" value="GARS"/>
    <property type="match status" value="1"/>
</dbReference>
<dbReference type="Gene3D" id="3.30.470.20">
    <property type="entry name" value="ATP-grasp fold, B domain"/>
    <property type="match status" value="1"/>
</dbReference>
<dbReference type="PANTHER" id="PTHR43472:SF1">
    <property type="entry name" value="PHOSPHORIBOSYLAMINE--GLYCINE LIGASE, CHLOROPLASTIC"/>
    <property type="match status" value="1"/>
</dbReference>
<dbReference type="SMART" id="SM01210">
    <property type="entry name" value="GARS_C"/>
    <property type="match status" value="1"/>
</dbReference>
<keyword evidence="8 14" id="KW-0658">Purine biosynthesis</keyword>
<dbReference type="EC" id="6.3.4.13" evidence="4 14"/>
<dbReference type="PROSITE" id="PS50975">
    <property type="entry name" value="ATP_GRASP"/>
    <property type="match status" value="1"/>
</dbReference>
<feature type="domain" description="ATP-grasp" evidence="16">
    <location>
        <begin position="107"/>
        <end position="313"/>
    </location>
</feature>
<dbReference type="InterPro" id="IPR020560">
    <property type="entry name" value="PRibGlycinamide_synth_C-dom"/>
</dbReference>
<evidence type="ECO:0000256" key="5">
    <source>
        <dbReference type="ARBA" id="ARBA00022598"/>
    </source>
</evidence>
<evidence type="ECO:0000313" key="18">
    <source>
        <dbReference type="Proteomes" id="UP001165306"/>
    </source>
</evidence>
<comment type="cofactor">
    <cofactor evidence="2">
        <name>Mg(2+)</name>
        <dbReference type="ChEBI" id="CHEBI:18420"/>
    </cofactor>
</comment>
<proteinExistence type="inferred from homology"/>
<evidence type="ECO:0000256" key="6">
    <source>
        <dbReference type="ARBA" id="ARBA00022723"/>
    </source>
</evidence>
<keyword evidence="9 15" id="KW-0067">ATP-binding</keyword>
<dbReference type="FunFam" id="3.90.600.10:FF:000001">
    <property type="entry name" value="Trifunctional purine biosynthetic protein adenosine-3"/>
    <property type="match status" value="1"/>
</dbReference>
<dbReference type="GO" id="GO:0005524">
    <property type="term" value="F:ATP binding"/>
    <property type="evidence" value="ECO:0007669"/>
    <property type="project" value="UniProtKB-UniRule"/>
</dbReference>
<dbReference type="FunFam" id="3.40.50.20:FF:000006">
    <property type="entry name" value="Phosphoribosylamine--glycine ligase, chloroplastic"/>
    <property type="match status" value="1"/>
</dbReference>
<name>A0AA42BAR5_9BACT</name>
<dbReference type="InterPro" id="IPR011761">
    <property type="entry name" value="ATP-grasp"/>
</dbReference>
<dbReference type="InterPro" id="IPR011054">
    <property type="entry name" value="Rudment_hybrid_motif"/>
</dbReference>
<evidence type="ECO:0000256" key="15">
    <source>
        <dbReference type="PROSITE-ProRule" id="PRU00409"/>
    </source>
</evidence>
<dbReference type="SUPFAM" id="SSF56059">
    <property type="entry name" value="Glutathione synthetase ATP-binding domain-like"/>
    <property type="match status" value="1"/>
</dbReference>
<dbReference type="InterPro" id="IPR020559">
    <property type="entry name" value="PRibGlycinamide_synth_CS"/>
</dbReference>
<reference evidence="17" key="1">
    <citation type="submission" date="2022-06" db="EMBL/GenBank/DDBJ databases">
        <title>CFH 74404 Thermomicrobiaceae sp.</title>
        <authorList>
            <person name="Ming H."/>
            <person name="Li W.-J."/>
            <person name="Zhao Z."/>
        </authorList>
    </citation>
    <scope>NUCLEOTIDE SEQUENCE</scope>
    <source>
        <strain evidence="17">CFH 74404</strain>
    </source>
</reference>
<dbReference type="AlphaFoldDB" id="A0AA42BAR5"/>
<dbReference type="InterPro" id="IPR013815">
    <property type="entry name" value="ATP_grasp_subdomain_1"/>
</dbReference>
<dbReference type="Gene3D" id="3.40.50.20">
    <property type="match status" value="1"/>
</dbReference>
<evidence type="ECO:0000256" key="9">
    <source>
        <dbReference type="ARBA" id="ARBA00022840"/>
    </source>
</evidence>
<accession>A0AA42BAR5</accession>
<dbReference type="InterPro" id="IPR016185">
    <property type="entry name" value="PreATP-grasp_dom_sf"/>
</dbReference>
<gene>
    <name evidence="14 17" type="primary">purD</name>
    <name evidence="17" type="ORF">NET02_06935</name>
</gene>
<comment type="cofactor">
    <cofactor evidence="1">
        <name>Mn(2+)</name>
        <dbReference type="ChEBI" id="CHEBI:29035"/>
    </cofactor>
</comment>
<dbReference type="HAMAP" id="MF_00138">
    <property type="entry name" value="GARS"/>
    <property type="match status" value="1"/>
</dbReference>
<evidence type="ECO:0000256" key="11">
    <source>
        <dbReference type="ARBA" id="ARBA00038345"/>
    </source>
</evidence>
<dbReference type="SUPFAM" id="SSF51246">
    <property type="entry name" value="Rudiment single hybrid motif"/>
    <property type="match status" value="1"/>
</dbReference>
<dbReference type="Pfam" id="PF02844">
    <property type="entry name" value="GARS_N"/>
    <property type="match status" value="1"/>
</dbReference>
<keyword evidence="7 15" id="KW-0547">Nucleotide-binding</keyword>
<keyword evidence="5 14" id="KW-0436">Ligase</keyword>
<dbReference type="GO" id="GO:0006189">
    <property type="term" value="P:'de novo' IMP biosynthetic process"/>
    <property type="evidence" value="ECO:0007669"/>
    <property type="project" value="UniProtKB-UniRule"/>
</dbReference>
<sequence length="430" mass="45604">MRVLVVGSGGREHALAWALSRSPAVERLLVAPGNGGTAAIAENLPIPATDIEALAVAAREHRVDLVVAGPEDPLARGLTDVLARQGIPVFGPSAAAARIESSKAWAKEIMTAAGIPTARAERYTELGAALRALGDQQYPLVVKASGLAAGKGAVICQDQREAERTLRWMMEEGGLGEAGREVLLEEYLSGREVSFLAITDGETTYPLIPACDYKRIGDGDTGPNTGGMGAYAPVPWVDETLRQEILQRVVLPAIGELGRRGIPYRGVLYAGLMLTAEGPKVLEFNCRFGDPETQAVLPLLDGDLAPLLYAAATGRLAEVPAPTWQPLVCITVVVASAGYPGSYRTGFPITGLDRVPDDVLVFHAGTQREPDGTIVTAGGRVLALTATGPTFESARRRVYSAVELIQFEGMTYRHDIAAREVDPWPALPQG</sequence>
<dbReference type="NCBIfam" id="TIGR00877">
    <property type="entry name" value="purD"/>
    <property type="match status" value="1"/>
</dbReference>
<dbReference type="Gene3D" id="3.30.1490.20">
    <property type="entry name" value="ATP-grasp fold, A domain"/>
    <property type="match status" value="1"/>
</dbReference>
<dbReference type="PANTHER" id="PTHR43472">
    <property type="entry name" value="PHOSPHORIBOSYLAMINE--GLYCINE LIGASE"/>
    <property type="match status" value="1"/>
</dbReference>
<evidence type="ECO:0000256" key="1">
    <source>
        <dbReference type="ARBA" id="ARBA00001936"/>
    </source>
</evidence>
<organism evidence="17 18">
    <name type="scientific">Thermalbibacter longus</name>
    <dbReference type="NCBI Taxonomy" id="2951981"/>
    <lineage>
        <taxon>Bacteria</taxon>
        <taxon>Pseudomonadati</taxon>
        <taxon>Thermomicrobiota</taxon>
        <taxon>Thermomicrobia</taxon>
        <taxon>Thermomicrobiales</taxon>
        <taxon>Thermomicrobiaceae</taxon>
        <taxon>Thermalbibacter</taxon>
    </lineage>
</organism>
<evidence type="ECO:0000256" key="3">
    <source>
        <dbReference type="ARBA" id="ARBA00005174"/>
    </source>
</evidence>
<evidence type="ECO:0000256" key="7">
    <source>
        <dbReference type="ARBA" id="ARBA00022741"/>
    </source>
</evidence>
<dbReference type="EMBL" id="JAMSLR010000004">
    <property type="protein sequence ID" value="MCM8748875.1"/>
    <property type="molecule type" value="Genomic_DNA"/>
</dbReference>
<evidence type="ECO:0000259" key="16">
    <source>
        <dbReference type="PROSITE" id="PS50975"/>
    </source>
</evidence>
<evidence type="ECO:0000256" key="4">
    <source>
        <dbReference type="ARBA" id="ARBA00013255"/>
    </source>
</evidence>
<comment type="similarity">
    <text evidence="11 14">Belongs to the GARS family.</text>
</comment>
<comment type="caution">
    <text evidence="17">The sequence shown here is derived from an EMBL/GenBank/DDBJ whole genome shotgun (WGS) entry which is preliminary data.</text>
</comment>
<dbReference type="Pfam" id="PF01071">
    <property type="entry name" value="GARS_A"/>
    <property type="match status" value="1"/>
</dbReference>
<dbReference type="GO" id="GO:0046872">
    <property type="term" value="F:metal ion binding"/>
    <property type="evidence" value="ECO:0007669"/>
    <property type="project" value="UniProtKB-KW"/>
</dbReference>
<evidence type="ECO:0000256" key="12">
    <source>
        <dbReference type="ARBA" id="ARBA00042242"/>
    </source>
</evidence>
<dbReference type="Proteomes" id="UP001165306">
    <property type="component" value="Unassembled WGS sequence"/>
</dbReference>
<keyword evidence="6" id="KW-0479">Metal-binding</keyword>
<dbReference type="SUPFAM" id="SSF52440">
    <property type="entry name" value="PreATP-grasp domain"/>
    <property type="match status" value="1"/>
</dbReference>
<comment type="catalytic activity">
    <reaction evidence="14">
        <text>5-phospho-beta-D-ribosylamine + glycine + ATP = N(1)-(5-phospho-beta-D-ribosyl)glycinamide + ADP + phosphate + H(+)</text>
        <dbReference type="Rhea" id="RHEA:17453"/>
        <dbReference type="ChEBI" id="CHEBI:15378"/>
        <dbReference type="ChEBI" id="CHEBI:30616"/>
        <dbReference type="ChEBI" id="CHEBI:43474"/>
        <dbReference type="ChEBI" id="CHEBI:57305"/>
        <dbReference type="ChEBI" id="CHEBI:58681"/>
        <dbReference type="ChEBI" id="CHEBI:143788"/>
        <dbReference type="ChEBI" id="CHEBI:456216"/>
        <dbReference type="EC" id="6.3.4.13"/>
    </reaction>
</comment>
<dbReference type="InterPro" id="IPR000115">
    <property type="entry name" value="PRibGlycinamide_synth"/>
</dbReference>
<dbReference type="GO" id="GO:0004637">
    <property type="term" value="F:phosphoribosylamine-glycine ligase activity"/>
    <property type="evidence" value="ECO:0007669"/>
    <property type="project" value="UniProtKB-UniRule"/>
</dbReference>
<evidence type="ECO:0000313" key="17">
    <source>
        <dbReference type="EMBL" id="MCM8748875.1"/>
    </source>
</evidence>
<protein>
    <recommendedName>
        <fullName evidence="4 14">Phosphoribosylamine--glycine ligase</fullName>
        <ecNumber evidence="4 14">6.3.4.13</ecNumber>
    </recommendedName>
    <alternativeName>
        <fullName evidence="14">GARS</fullName>
    </alternativeName>
    <alternativeName>
        <fullName evidence="13 14">Phosphoribosylglycinamide synthetase</fullName>
    </alternativeName>
    <alternativeName>
        <fullName evidence="12 14">glycinamide ribonucleotide synthetase</fullName>
    </alternativeName>
</protein>
<dbReference type="InterPro" id="IPR037123">
    <property type="entry name" value="PRibGlycinamide_synth_C_sf"/>
</dbReference>
<dbReference type="InterPro" id="IPR020562">
    <property type="entry name" value="PRibGlycinamide_synth_N"/>
</dbReference>
<dbReference type="Gene3D" id="3.90.600.10">
    <property type="entry name" value="Phosphoribosylglycinamide synthetase, C-terminal domain"/>
    <property type="match status" value="1"/>
</dbReference>
<evidence type="ECO:0000256" key="13">
    <source>
        <dbReference type="ARBA" id="ARBA00042864"/>
    </source>
</evidence>
<dbReference type="GO" id="GO:0009113">
    <property type="term" value="P:purine nucleobase biosynthetic process"/>
    <property type="evidence" value="ECO:0007669"/>
    <property type="project" value="InterPro"/>
</dbReference>
<keyword evidence="18" id="KW-1185">Reference proteome</keyword>
<dbReference type="SMART" id="SM01209">
    <property type="entry name" value="GARS_A"/>
    <property type="match status" value="1"/>
</dbReference>
<evidence type="ECO:0000256" key="8">
    <source>
        <dbReference type="ARBA" id="ARBA00022755"/>
    </source>
</evidence>
<evidence type="ECO:0000256" key="14">
    <source>
        <dbReference type="HAMAP-Rule" id="MF_00138"/>
    </source>
</evidence>
<dbReference type="Pfam" id="PF02843">
    <property type="entry name" value="GARS_C"/>
    <property type="match status" value="1"/>
</dbReference>
<comment type="pathway">
    <text evidence="3 14">Purine metabolism; IMP biosynthesis via de novo pathway; N(1)-(5-phospho-D-ribosyl)glycinamide from 5-phospho-alpha-D-ribose 1-diphosphate: step 2/2.</text>
</comment>
<dbReference type="RefSeq" id="WP_284056657.1">
    <property type="nucleotide sequence ID" value="NZ_JAMSLR010000004.1"/>
</dbReference>
<evidence type="ECO:0000256" key="10">
    <source>
        <dbReference type="ARBA" id="ARBA00023211"/>
    </source>
</evidence>
<dbReference type="InterPro" id="IPR020561">
    <property type="entry name" value="PRibGlycinamid_synth_ATP-grasp"/>
</dbReference>
<evidence type="ECO:0000256" key="2">
    <source>
        <dbReference type="ARBA" id="ARBA00001946"/>
    </source>
</evidence>
<keyword evidence="10" id="KW-0464">Manganese</keyword>